<organism evidence="2 3">
    <name type="scientific">Hydnum rufescens UP504</name>
    <dbReference type="NCBI Taxonomy" id="1448309"/>
    <lineage>
        <taxon>Eukaryota</taxon>
        <taxon>Fungi</taxon>
        <taxon>Dikarya</taxon>
        <taxon>Basidiomycota</taxon>
        <taxon>Agaricomycotina</taxon>
        <taxon>Agaricomycetes</taxon>
        <taxon>Cantharellales</taxon>
        <taxon>Hydnaceae</taxon>
        <taxon>Hydnum</taxon>
    </lineage>
</organism>
<dbReference type="AlphaFoldDB" id="A0A9P6AC05"/>
<reference evidence="2" key="1">
    <citation type="journal article" date="2020" name="Nat. Commun.">
        <title>Large-scale genome sequencing of mycorrhizal fungi provides insights into the early evolution of symbiotic traits.</title>
        <authorList>
            <person name="Miyauchi S."/>
            <person name="Kiss E."/>
            <person name="Kuo A."/>
            <person name="Drula E."/>
            <person name="Kohler A."/>
            <person name="Sanchez-Garcia M."/>
            <person name="Morin E."/>
            <person name="Andreopoulos B."/>
            <person name="Barry K.W."/>
            <person name="Bonito G."/>
            <person name="Buee M."/>
            <person name="Carver A."/>
            <person name="Chen C."/>
            <person name="Cichocki N."/>
            <person name="Clum A."/>
            <person name="Culley D."/>
            <person name="Crous P.W."/>
            <person name="Fauchery L."/>
            <person name="Girlanda M."/>
            <person name="Hayes R.D."/>
            <person name="Keri Z."/>
            <person name="LaButti K."/>
            <person name="Lipzen A."/>
            <person name="Lombard V."/>
            <person name="Magnuson J."/>
            <person name="Maillard F."/>
            <person name="Murat C."/>
            <person name="Nolan M."/>
            <person name="Ohm R.A."/>
            <person name="Pangilinan J."/>
            <person name="Pereira M.F."/>
            <person name="Perotto S."/>
            <person name="Peter M."/>
            <person name="Pfister S."/>
            <person name="Riley R."/>
            <person name="Sitrit Y."/>
            <person name="Stielow J.B."/>
            <person name="Szollosi G."/>
            <person name="Zifcakova L."/>
            <person name="Stursova M."/>
            <person name="Spatafora J.W."/>
            <person name="Tedersoo L."/>
            <person name="Vaario L.M."/>
            <person name="Yamada A."/>
            <person name="Yan M."/>
            <person name="Wang P."/>
            <person name="Xu J."/>
            <person name="Bruns T."/>
            <person name="Baldrian P."/>
            <person name="Vilgalys R."/>
            <person name="Dunand C."/>
            <person name="Henrissat B."/>
            <person name="Grigoriev I.V."/>
            <person name="Hibbett D."/>
            <person name="Nagy L.G."/>
            <person name="Martin F.M."/>
        </authorList>
    </citation>
    <scope>NUCLEOTIDE SEQUENCE</scope>
    <source>
        <strain evidence="2">UP504</strain>
    </source>
</reference>
<protein>
    <submittedName>
        <fullName evidence="2">Uncharacterized protein</fullName>
    </submittedName>
</protein>
<comment type="caution">
    <text evidence="2">The sequence shown here is derived from an EMBL/GenBank/DDBJ whole genome shotgun (WGS) entry which is preliminary data.</text>
</comment>
<dbReference type="Proteomes" id="UP000886523">
    <property type="component" value="Unassembled WGS sequence"/>
</dbReference>
<dbReference type="EMBL" id="MU129413">
    <property type="protein sequence ID" value="KAF9503210.1"/>
    <property type="molecule type" value="Genomic_DNA"/>
</dbReference>
<sequence length="320" mass="36892">MTHVRMPGPRSKDAPRFRGKRILHFLAEYEFCATTAGLNSIQTIQQITQEEKPYYKVDHLIKLTHKDQKLSSIAKFDDYIRKFMVIMKSLDDRKALSQLDKHDYFWRGIKPPSFREEIATVLKNSKLWTDLTCPPPMPEVIQTVKLCLKRDLYRVPDDDGQYGLRDNEATTDSSDLDDSSSIDSNTDQGLVAKKVLRWSSEGRLVQADGSDLPRGNINDGGVARVLQDQLVNASNIEMEHSRNFNLLNQEFATFGEYNYKVFPASNEQIRGQKRPRSDDKEEPRPKKMERPKRAHRNVGWNGRSPTSPQASRYRDTTRDT</sequence>
<name>A0A9P6AC05_9AGAM</name>
<evidence type="ECO:0000313" key="3">
    <source>
        <dbReference type="Proteomes" id="UP000886523"/>
    </source>
</evidence>
<feature type="region of interest" description="Disordered" evidence="1">
    <location>
        <begin position="159"/>
        <end position="185"/>
    </location>
</feature>
<gene>
    <name evidence="2" type="ORF">BS47DRAFT_1452216</name>
</gene>
<proteinExistence type="predicted"/>
<evidence type="ECO:0000313" key="2">
    <source>
        <dbReference type="EMBL" id="KAF9503210.1"/>
    </source>
</evidence>
<dbReference type="OrthoDB" id="5535068at2759"/>
<keyword evidence="3" id="KW-1185">Reference proteome</keyword>
<feature type="region of interest" description="Disordered" evidence="1">
    <location>
        <begin position="265"/>
        <end position="320"/>
    </location>
</feature>
<accession>A0A9P6AC05</accession>
<feature type="compositionally biased region" description="Basic and acidic residues" evidence="1">
    <location>
        <begin position="275"/>
        <end position="288"/>
    </location>
</feature>
<evidence type="ECO:0000256" key="1">
    <source>
        <dbReference type="SAM" id="MobiDB-lite"/>
    </source>
</evidence>